<dbReference type="Proteomes" id="UP000814033">
    <property type="component" value="Unassembled WGS sequence"/>
</dbReference>
<accession>A0ACB8RJE9</accession>
<protein>
    <submittedName>
        <fullName evidence="1">Uncharacterized protein</fullName>
    </submittedName>
</protein>
<dbReference type="EMBL" id="MU275989">
    <property type="protein sequence ID" value="KAI0044248.1"/>
    <property type="molecule type" value="Genomic_DNA"/>
</dbReference>
<name>A0ACB8RJE9_9AGAM</name>
<evidence type="ECO:0000313" key="2">
    <source>
        <dbReference type="Proteomes" id="UP000814033"/>
    </source>
</evidence>
<proteinExistence type="predicted"/>
<sequence length="243" mass="26768">MSGESGKSPRAYASILPDYRGTKRYALHIKGLAYNVEWVEAPDIAATMKKIGALPTGMRAGQPLYTCPVIFDPATGTILSDSPKIAQYLDTQYPATPALLPASSRALQEAFLETYLPNRIRAPIIHLVVRMSAKQFSPRGAEHFRCSLELETGIPFEAIGGRAEEREALLVKVANAFEELGKWKGDGLFVTGEQVSFVDVTIAAHLRRLQKSVGEDEWETVRKAIEPRWGGFMRAFGKWGGNS</sequence>
<evidence type="ECO:0000313" key="1">
    <source>
        <dbReference type="EMBL" id="KAI0044248.1"/>
    </source>
</evidence>
<reference evidence="1" key="2">
    <citation type="journal article" date="2022" name="New Phytol.">
        <title>Evolutionary transition to the ectomycorrhizal habit in the genomes of a hyperdiverse lineage of mushroom-forming fungi.</title>
        <authorList>
            <person name="Looney B."/>
            <person name="Miyauchi S."/>
            <person name="Morin E."/>
            <person name="Drula E."/>
            <person name="Courty P.E."/>
            <person name="Kohler A."/>
            <person name="Kuo A."/>
            <person name="LaButti K."/>
            <person name="Pangilinan J."/>
            <person name="Lipzen A."/>
            <person name="Riley R."/>
            <person name="Andreopoulos W."/>
            <person name="He G."/>
            <person name="Johnson J."/>
            <person name="Nolan M."/>
            <person name="Tritt A."/>
            <person name="Barry K.W."/>
            <person name="Grigoriev I.V."/>
            <person name="Nagy L.G."/>
            <person name="Hibbett D."/>
            <person name="Henrissat B."/>
            <person name="Matheny P.B."/>
            <person name="Labbe J."/>
            <person name="Martin F.M."/>
        </authorList>
    </citation>
    <scope>NUCLEOTIDE SEQUENCE</scope>
    <source>
        <strain evidence="1">FP105234-sp</strain>
    </source>
</reference>
<gene>
    <name evidence="1" type="ORF">FA95DRAFT_1562442</name>
</gene>
<reference evidence="1" key="1">
    <citation type="submission" date="2021-02" db="EMBL/GenBank/DDBJ databases">
        <authorList>
            <consortium name="DOE Joint Genome Institute"/>
            <person name="Ahrendt S."/>
            <person name="Looney B.P."/>
            <person name="Miyauchi S."/>
            <person name="Morin E."/>
            <person name="Drula E."/>
            <person name="Courty P.E."/>
            <person name="Chicoki N."/>
            <person name="Fauchery L."/>
            <person name="Kohler A."/>
            <person name="Kuo A."/>
            <person name="Labutti K."/>
            <person name="Pangilinan J."/>
            <person name="Lipzen A."/>
            <person name="Riley R."/>
            <person name="Andreopoulos W."/>
            <person name="He G."/>
            <person name="Johnson J."/>
            <person name="Barry K.W."/>
            <person name="Grigoriev I.V."/>
            <person name="Nagy L."/>
            <person name="Hibbett D."/>
            <person name="Henrissat B."/>
            <person name="Matheny P.B."/>
            <person name="Labbe J."/>
            <person name="Martin F."/>
        </authorList>
    </citation>
    <scope>NUCLEOTIDE SEQUENCE</scope>
    <source>
        <strain evidence="1">FP105234-sp</strain>
    </source>
</reference>
<organism evidence="1 2">
    <name type="scientific">Auriscalpium vulgare</name>
    <dbReference type="NCBI Taxonomy" id="40419"/>
    <lineage>
        <taxon>Eukaryota</taxon>
        <taxon>Fungi</taxon>
        <taxon>Dikarya</taxon>
        <taxon>Basidiomycota</taxon>
        <taxon>Agaricomycotina</taxon>
        <taxon>Agaricomycetes</taxon>
        <taxon>Russulales</taxon>
        <taxon>Auriscalpiaceae</taxon>
        <taxon>Auriscalpium</taxon>
    </lineage>
</organism>
<keyword evidence="2" id="KW-1185">Reference proteome</keyword>
<comment type="caution">
    <text evidence="1">The sequence shown here is derived from an EMBL/GenBank/DDBJ whole genome shotgun (WGS) entry which is preliminary data.</text>
</comment>